<proteinExistence type="predicted"/>
<evidence type="ECO:0000313" key="2">
    <source>
        <dbReference type="EMBL" id="RHC62595.1"/>
    </source>
</evidence>
<evidence type="ECO:0000313" key="3">
    <source>
        <dbReference type="Proteomes" id="UP000262524"/>
    </source>
</evidence>
<name>A0A374NDE8_9FIRM</name>
<dbReference type="EMBL" id="QSOE01000107">
    <property type="protein sequence ID" value="RGI82138.1"/>
    <property type="molecule type" value="Genomic_DNA"/>
</dbReference>
<accession>A0A374NDE8</accession>
<organism evidence="1 3">
    <name type="scientific">Anaerobutyricum hallii</name>
    <dbReference type="NCBI Taxonomy" id="39488"/>
    <lineage>
        <taxon>Bacteria</taxon>
        <taxon>Bacillati</taxon>
        <taxon>Bacillota</taxon>
        <taxon>Clostridia</taxon>
        <taxon>Lachnospirales</taxon>
        <taxon>Lachnospiraceae</taxon>
        <taxon>Anaerobutyricum</taxon>
    </lineage>
</organism>
<evidence type="ECO:0000313" key="1">
    <source>
        <dbReference type="EMBL" id="RGI82138.1"/>
    </source>
</evidence>
<comment type="caution">
    <text evidence="1">The sequence shown here is derived from an EMBL/GenBank/DDBJ whole genome shotgun (WGS) entry which is preliminary data.</text>
</comment>
<keyword evidence="4" id="KW-1185">Reference proteome</keyword>
<dbReference type="AlphaFoldDB" id="A0A374NDE8"/>
<dbReference type="RefSeq" id="WP_117983303.1">
    <property type="nucleotide sequence ID" value="NZ_CABJFJ010000013.1"/>
</dbReference>
<evidence type="ECO:0008006" key="5">
    <source>
        <dbReference type="Google" id="ProtNLM"/>
    </source>
</evidence>
<gene>
    <name evidence="2" type="ORF">DW833_11180</name>
    <name evidence="1" type="ORF">DXD91_12440</name>
</gene>
<protein>
    <recommendedName>
        <fullName evidence="5">DUF3791 domain-containing protein</fullName>
    </recommendedName>
</protein>
<reference evidence="3 4" key="1">
    <citation type="submission" date="2018-08" db="EMBL/GenBank/DDBJ databases">
        <title>A genome reference for cultivated species of the human gut microbiota.</title>
        <authorList>
            <person name="Zou Y."/>
            <person name="Xue W."/>
            <person name="Luo G."/>
        </authorList>
    </citation>
    <scope>NUCLEOTIDE SEQUENCE [LARGE SCALE GENOMIC DNA]</scope>
    <source>
        <strain evidence="2 4">AM34-3LB</strain>
        <strain evidence="1 3">TM10-1AC</strain>
    </source>
</reference>
<dbReference type="Proteomes" id="UP000284621">
    <property type="component" value="Unassembled WGS sequence"/>
</dbReference>
<sequence>MEILNYNFIEKQKEACAIITMRDMLRKLAIREKISYKEALFLFTSSNIYEALFDFDTGIWKESSEYLLDLYDRFSNRTSA</sequence>
<evidence type="ECO:0000313" key="4">
    <source>
        <dbReference type="Proteomes" id="UP000284621"/>
    </source>
</evidence>
<dbReference type="EMBL" id="QSID01000013">
    <property type="protein sequence ID" value="RHC62595.1"/>
    <property type="molecule type" value="Genomic_DNA"/>
</dbReference>
<dbReference type="Proteomes" id="UP000262524">
    <property type="component" value="Unassembled WGS sequence"/>
</dbReference>